<comment type="caution">
    <text evidence="1">The sequence shown here is derived from an EMBL/GenBank/DDBJ whole genome shotgun (WGS) entry which is preliminary data.</text>
</comment>
<reference evidence="1" key="1">
    <citation type="journal article" date="2023" name="PLoS Negl. Trop. Dis.">
        <title>A genome sequence for Biomphalaria pfeifferi, the major vector snail for the human-infecting parasite Schistosoma mansoni.</title>
        <authorList>
            <person name="Bu L."/>
            <person name="Lu L."/>
            <person name="Laidemitt M.R."/>
            <person name="Zhang S.M."/>
            <person name="Mutuku M."/>
            <person name="Mkoji G."/>
            <person name="Steinauer M."/>
            <person name="Loker E.S."/>
        </authorList>
    </citation>
    <scope>NUCLEOTIDE SEQUENCE</scope>
    <source>
        <strain evidence="1">KasaAsao</strain>
    </source>
</reference>
<name>A0AAD8B3T8_BIOPF</name>
<protein>
    <submittedName>
        <fullName evidence="1">Acidic repeat-containing protein-like isoform X2</fullName>
    </submittedName>
</protein>
<dbReference type="InterPro" id="IPR043504">
    <property type="entry name" value="Peptidase_S1_PA_chymotrypsin"/>
</dbReference>
<dbReference type="SUPFAM" id="SSF50494">
    <property type="entry name" value="Trypsin-like serine proteases"/>
    <property type="match status" value="1"/>
</dbReference>
<dbReference type="Proteomes" id="UP001233172">
    <property type="component" value="Unassembled WGS sequence"/>
</dbReference>
<reference evidence="1" key="2">
    <citation type="submission" date="2023-04" db="EMBL/GenBank/DDBJ databases">
        <authorList>
            <person name="Bu L."/>
            <person name="Lu L."/>
            <person name="Laidemitt M.R."/>
            <person name="Zhang S.M."/>
            <person name="Mutuku M."/>
            <person name="Mkoji G."/>
            <person name="Steinauer M."/>
            <person name="Loker E.S."/>
        </authorList>
    </citation>
    <scope>NUCLEOTIDE SEQUENCE</scope>
    <source>
        <strain evidence="1">KasaAsao</strain>
        <tissue evidence="1">Whole Snail</tissue>
    </source>
</reference>
<evidence type="ECO:0000313" key="2">
    <source>
        <dbReference type="Proteomes" id="UP001233172"/>
    </source>
</evidence>
<sequence>MIVLKRPSDWTREISLFKYSTGQSEAEIREVGKQWKESEEKCTNPHKDYIEIKDMSSKLEPQFKILETLLELIAKLTVRIKIPIETKPPSANRESVFGTGFIPRVRRQWDKTEPKEYGVITVSTVHHVISPDSAKGKTIDYENATIKINFDSVDAQVERATGFTILESDKDINTYDWCSFECTTDDLNLIDTLSEHISSLEVEQKKAYEFYKASQKAPTTSDVHTDDDSSEQTSHSADFVAVISHPHGGPKKGSFGRTRATKEILKQVRDQQEWCCYFHDALTCAGSSGSPVFILGQPLCGYGYWFGHPHNHSGKRADGMKVTSIGVDHVETALTPQ</sequence>
<evidence type="ECO:0000313" key="1">
    <source>
        <dbReference type="EMBL" id="KAK0047534.1"/>
    </source>
</evidence>
<dbReference type="Gene3D" id="2.40.10.10">
    <property type="entry name" value="Trypsin-like serine proteases"/>
    <property type="match status" value="1"/>
</dbReference>
<dbReference type="InterPro" id="IPR009003">
    <property type="entry name" value="Peptidase_S1_PA"/>
</dbReference>
<accession>A0AAD8B3T8</accession>
<dbReference type="EMBL" id="JASAOG010000150">
    <property type="protein sequence ID" value="KAK0047534.1"/>
    <property type="molecule type" value="Genomic_DNA"/>
</dbReference>
<organism evidence="1 2">
    <name type="scientific">Biomphalaria pfeifferi</name>
    <name type="common">Bloodfluke planorb</name>
    <name type="synonym">Freshwater snail</name>
    <dbReference type="NCBI Taxonomy" id="112525"/>
    <lineage>
        <taxon>Eukaryota</taxon>
        <taxon>Metazoa</taxon>
        <taxon>Spiralia</taxon>
        <taxon>Lophotrochozoa</taxon>
        <taxon>Mollusca</taxon>
        <taxon>Gastropoda</taxon>
        <taxon>Heterobranchia</taxon>
        <taxon>Euthyneura</taxon>
        <taxon>Panpulmonata</taxon>
        <taxon>Hygrophila</taxon>
        <taxon>Lymnaeoidea</taxon>
        <taxon>Planorbidae</taxon>
        <taxon>Biomphalaria</taxon>
    </lineage>
</organism>
<gene>
    <name evidence="1" type="ORF">Bpfe_023086</name>
</gene>
<keyword evidence="2" id="KW-1185">Reference proteome</keyword>
<proteinExistence type="predicted"/>
<dbReference type="AlphaFoldDB" id="A0AAD8B3T8"/>